<proteinExistence type="predicted"/>
<dbReference type="PANTHER" id="PTHR15192">
    <property type="entry name" value="PROTEIN CBG05349"/>
    <property type="match status" value="1"/>
</dbReference>
<reference evidence="1 2" key="1">
    <citation type="journal article" date="2024" name="BMC Genomics">
        <title>De novo assembly and annotation of Popillia japonica's genome with initial clues to its potential as an invasive pest.</title>
        <authorList>
            <person name="Cucini C."/>
            <person name="Boschi S."/>
            <person name="Funari R."/>
            <person name="Cardaioli E."/>
            <person name="Iannotti N."/>
            <person name="Marturano G."/>
            <person name="Paoli F."/>
            <person name="Bruttini M."/>
            <person name="Carapelli A."/>
            <person name="Frati F."/>
            <person name="Nardi F."/>
        </authorList>
    </citation>
    <scope>NUCLEOTIDE SEQUENCE [LARGE SCALE GENOMIC DNA]</scope>
    <source>
        <strain evidence="1">DMR45628</strain>
    </source>
</reference>
<dbReference type="SUPFAM" id="SSF51905">
    <property type="entry name" value="FAD/NAD(P)-binding domain"/>
    <property type="match status" value="2"/>
</dbReference>
<accession>A0AAW1NJD0</accession>
<dbReference type="Proteomes" id="UP001458880">
    <property type="component" value="Unassembled WGS sequence"/>
</dbReference>
<evidence type="ECO:0000313" key="2">
    <source>
        <dbReference type="Proteomes" id="UP001458880"/>
    </source>
</evidence>
<dbReference type="InterPro" id="IPR029731">
    <property type="entry name" value="OSGIN1/2"/>
</dbReference>
<organism evidence="1 2">
    <name type="scientific">Popillia japonica</name>
    <name type="common">Japanese beetle</name>
    <dbReference type="NCBI Taxonomy" id="7064"/>
    <lineage>
        <taxon>Eukaryota</taxon>
        <taxon>Metazoa</taxon>
        <taxon>Ecdysozoa</taxon>
        <taxon>Arthropoda</taxon>
        <taxon>Hexapoda</taxon>
        <taxon>Insecta</taxon>
        <taxon>Pterygota</taxon>
        <taxon>Neoptera</taxon>
        <taxon>Endopterygota</taxon>
        <taxon>Coleoptera</taxon>
        <taxon>Polyphaga</taxon>
        <taxon>Scarabaeiformia</taxon>
        <taxon>Scarabaeidae</taxon>
        <taxon>Rutelinae</taxon>
        <taxon>Popillia</taxon>
    </lineage>
</organism>
<dbReference type="Gene3D" id="3.50.50.60">
    <property type="entry name" value="FAD/NAD(P)-binding domain"/>
    <property type="match status" value="1"/>
</dbReference>
<dbReference type="EMBL" id="JASPKY010000003">
    <property type="protein sequence ID" value="KAK9758829.1"/>
    <property type="molecule type" value="Genomic_DNA"/>
</dbReference>
<evidence type="ECO:0008006" key="3">
    <source>
        <dbReference type="Google" id="ProtNLM"/>
    </source>
</evidence>
<name>A0AAW1NJD0_POPJA</name>
<dbReference type="PANTHER" id="PTHR15192:SF8">
    <property type="entry name" value="FAD_NAD(P)-BINDING DOMAIN-CONTAINING PROTEIN"/>
    <property type="match status" value="1"/>
</dbReference>
<sequence length="637" mass="71124">MKCDNKTTTIHKDVVIIGNGPSGIALSYMLAGNIPYVISNDHPDEMLSARLALSVGQSLVNEDLEFLSSGLEGRSTNPVSLLLDSLTHPCADIGLEIEPLIEWRKNGVEIDHIVFGKGPPGGSWHTMDPHILTLSLGTWMSLPGYKYTTRDTADKRAFAHNVARYYEQYVEETGLTKYFANGTIVTNITELEDSRESADKQQHECFAKIDEHMEVEDMSQPLVSKQAGCPITNALNFLLSRGQRRLKIDRCCKRKLAEADCKLKDETMTDELGSGSLNGGDVSCDILLQKNRFKKMNLNCDRNRSVSFSCDYDSLKKANGSVYSTSFSGEHATFFNFLRNSCSLDSSRLFKKVPEDAVPLTNPDCDPTTSKAQQAAEKSKVTASTKPRWLIEVLDIKTRTVITYTCNSLVLANGASDLPNRLMICNDKKDPNWLLHDVRSLEIELDLYLQQNTGEPDPVLIVGAGLSAADAIIATRGKNVPVLHMFRNKYRDLNKQLPENMYPEYHKVHQMMQSTTPYTLYTALPEYTLTDYSEENRTVILTSKDGKDISYRVAFMVVLIGSRPDLSFLPGNFKIGLNENMLVDSKTNPINIDKLRHSVRGYKQLYAMGPIAGDNFVRFLPGGALAIVADLYRKARI</sequence>
<gene>
    <name evidence="1" type="ORF">QE152_g591</name>
</gene>
<dbReference type="InterPro" id="IPR036188">
    <property type="entry name" value="FAD/NAD-bd_sf"/>
</dbReference>
<evidence type="ECO:0000313" key="1">
    <source>
        <dbReference type="EMBL" id="KAK9758829.1"/>
    </source>
</evidence>
<keyword evidence="2" id="KW-1185">Reference proteome</keyword>
<dbReference type="AlphaFoldDB" id="A0AAW1NJD0"/>
<protein>
    <recommendedName>
        <fullName evidence="3">Oxidative stress-induced growth inhibitor 2</fullName>
    </recommendedName>
</protein>
<comment type="caution">
    <text evidence="1">The sequence shown here is derived from an EMBL/GenBank/DDBJ whole genome shotgun (WGS) entry which is preliminary data.</text>
</comment>
<dbReference type="SUPFAM" id="SSF51971">
    <property type="entry name" value="Nucleotide-binding domain"/>
    <property type="match status" value="1"/>
</dbReference>